<name>A0A022PZ36_ERYGU</name>
<proteinExistence type="predicted"/>
<gene>
    <name evidence="1" type="ORF">MIMGU_mgv1a017133mg</name>
</gene>
<evidence type="ECO:0000313" key="2">
    <source>
        <dbReference type="Proteomes" id="UP000030748"/>
    </source>
</evidence>
<organism evidence="1 2">
    <name type="scientific">Erythranthe guttata</name>
    <name type="common">Yellow monkey flower</name>
    <name type="synonym">Mimulus guttatus</name>
    <dbReference type="NCBI Taxonomy" id="4155"/>
    <lineage>
        <taxon>Eukaryota</taxon>
        <taxon>Viridiplantae</taxon>
        <taxon>Streptophyta</taxon>
        <taxon>Embryophyta</taxon>
        <taxon>Tracheophyta</taxon>
        <taxon>Spermatophyta</taxon>
        <taxon>Magnoliopsida</taxon>
        <taxon>eudicotyledons</taxon>
        <taxon>Gunneridae</taxon>
        <taxon>Pentapetalae</taxon>
        <taxon>asterids</taxon>
        <taxon>lamiids</taxon>
        <taxon>Lamiales</taxon>
        <taxon>Phrymaceae</taxon>
        <taxon>Erythranthe</taxon>
    </lineage>
</organism>
<keyword evidence="2" id="KW-1185">Reference proteome</keyword>
<reference evidence="1 2" key="1">
    <citation type="journal article" date="2013" name="Proc. Natl. Acad. Sci. U.S.A.">
        <title>Fine-scale variation in meiotic recombination in Mimulus inferred from population shotgun sequencing.</title>
        <authorList>
            <person name="Hellsten U."/>
            <person name="Wright K.M."/>
            <person name="Jenkins J."/>
            <person name="Shu S."/>
            <person name="Yuan Y."/>
            <person name="Wessler S.R."/>
            <person name="Schmutz J."/>
            <person name="Willis J.H."/>
            <person name="Rokhsar D.S."/>
        </authorList>
    </citation>
    <scope>NUCLEOTIDE SEQUENCE [LARGE SCALE GENOMIC DNA]</scope>
    <source>
        <strain evidence="2">cv. DUN x IM62</strain>
    </source>
</reference>
<dbReference type="EMBL" id="KI632259">
    <property type="protein sequence ID" value="EYU20774.1"/>
    <property type="molecule type" value="Genomic_DNA"/>
</dbReference>
<accession>A0A022PZ36</accession>
<dbReference type="AlphaFoldDB" id="A0A022PZ36"/>
<evidence type="ECO:0000313" key="1">
    <source>
        <dbReference type="EMBL" id="EYU20774.1"/>
    </source>
</evidence>
<dbReference type="Proteomes" id="UP000030748">
    <property type="component" value="Unassembled WGS sequence"/>
</dbReference>
<sequence>MTKNIDFLKHEGLNYSQYLAKTISPSTAHLCGKNTKVHISYANCHELHPFAEPNSPHPTCPNRDASAITESCKQPYRFCCKNGQCKYEKVQS</sequence>
<protein>
    <submittedName>
        <fullName evidence="1">Uncharacterized protein</fullName>
    </submittedName>
</protein>